<gene>
    <name evidence="1" type="ORF">QE369_001204</name>
</gene>
<reference evidence="1" key="1">
    <citation type="submission" date="2023-08" db="EMBL/GenBank/DDBJ databases">
        <title>Functional and genomic diversity of the sorghum phyllosphere microbiome.</title>
        <authorList>
            <person name="Shade A."/>
        </authorList>
    </citation>
    <scope>NUCLEOTIDE SEQUENCE</scope>
    <source>
        <strain evidence="1">SORGH_AS_0974</strain>
    </source>
</reference>
<dbReference type="RefSeq" id="WP_309769973.1">
    <property type="nucleotide sequence ID" value="NZ_JAVIZC010000001.1"/>
</dbReference>
<accession>A0AAJ2B7V5</accession>
<organism evidence="1 2">
    <name type="scientific">Agrobacterium larrymoorei</name>
    <dbReference type="NCBI Taxonomy" id="160699"/>
    <lineage>
        <taxon>Bacteria</taxon>
        <taxon>Pseudomonadati</taxon>
        <taxon>Pseudomonadota</taxon>
        <taxon>Alphaproteobacteria</taxon>
        <taxon>Hyphomicrobiales</taxon>
        <taxon>Rhizobiaceae</taxon>
        <taxon>Rhizobium/Agrobacterium group</taxon>
        <taxon>Agrobacterium</taxon>
    </lineage>
</organism>
<comment type="caution">
    <text evidence="1">The sequence shown here is derived from an EMBL/GenBank/DDBJ whole genome shotgun (WGS) entry which is preliminary data.</text>
</comment>
<evidence type="ECO:0000313" key="2">
    <source>
        <dbReference type="Proteomes" id="UP001255601"/>
    </source>
</evidence>
<sequence length="333" mass="37734">MAWGNKKRNWQKRSHAGYAEYRYGGKTKKPTLPQVFKGEVRKAAINEVMDALDDWRNSPFEHEGAVHHGLRSALCLKGLPWAVSDHEAVALVAEAFGRLGHARPSWEEAQRWYTEPQENCRGCGAPLLGEVKNGSRLMYCSTECARMAMRDIERKGSADRTYGAIYRAMLRFQFSPIACGHCKRDFLPRRADQRLCSLECQRLSRRTIDEVTCQHCEKPFRPKTLATAVKFCSAECRWSHTRSQQSIRNCELCGIEFLGTQGTRAAIYCCDAHGKAASQIRKKVHAAIDSGRVYKPVGPHREYALRMMESSKKPSNVIYLTPEVFDGLFKLAA</sequence>
<protein>
    <submittedName>
        <fullName evidence="1">Uncharacterized protein</fullName>
    </submittedName>
</protein>
<proteinExistence type="predicted"/>
<evidence type="ECO:0000313" key="1">
    <source>
        <dbReference type="EMBL" id="MDR6101026.1"/>
    </source>
</evidence>
<dbReference type="EMBL" id="JAVIZC010000001">
    <property type="protein sequence ID" value="MDR6101026.1"/>
    <property type="molecule type" value="Genomic_DNA"/>
</dbReference>
<dbReference type="Proteomes" id="UP001255601">
    <property type="component" value="Unassembled WGS sequence"/>
</dbReference>
<dbReference type="AlphaFoldDB" id="A0AAJ2B7V5"/>
<name>A0AAJ2B7V5_9HYPH</name>